<accession>A0A3N6QRP9</accession>
<dbReference type="Proteomes" id="UP000269154">
    <property type="component" value="Unassembled WGS sequence"/>
</dbReference>
<evidence type="ECO:0000313" key="3">
    <source>
        <dbReference type="Proteomes" id="UP000269154"/>
    </source>
</evidence>
<evidence type="ECO:0000259" key="1">
    <source>
        <dbReference type="Pfam" id="PF21979"/>
    </source>
</evidence>
<reference evidence="2 3" key="1">
    <citation type="journal article" date="2018" name="ACS Chem. Biol.">
        <title>Ketoreductase domain dysfunction expands chemodiversity: malyngamide biosynthesis in the cyanobacterium Okeania hirsuta.</title>
        <authorList>
            <person name="Moss N.A."/>
            <person name="Leao T."/>
            <person name="Rankin M."/>
            <person name="McCullough T.M."/>
            <person name="Qu P."/>
            <person name="Korobeynikov A."/>
            <person name="Smith J.L."/>
            <person name="Gerwick L."/>
            <person name="Gerwick W.H."/>
        </authorList>
    </citation>
    <scope>NUCLEOTIDE SEQUENCE [LARGE SCALE GENOMIC DNA]</scope>
    <source>
        <strain evidence="2 3">PAB10Feb10-1</strain>
    </source>
</reference>
<dbReference type="InterPro" id="IPR053840">
    <property type="entry name" value="Hfq_1"/>
</dbReference>
<dbReference type="Pfam" id="PF21979">
    <property type="entry name" value="Hfq_1"/>
    <property type="match status" value="1"/>
</dbReference>
<dbReference type="EMBL" id="RCBY01000017">
    <property type="protein sequence ID" value="RQH52040.1"/>
    <property type="molecule type" value="Genomic_DNA"/>
</dbReference>
<dbReference type="SUPFAM" id="SSF50182">
    <property type="entry name" value="Sm-like ribonucleoproteins"/>
    <property type="match status" value="1"/>
</dbReference>
<proteinExistence type="predicted"/>
<dbReference type="InterPro" id="IPR010920">
    <property type="entry name" value="LSM_dom_sf"/>
</dbReference>
<name>A0A3N6QRP9_9CYAN</name>
<protein>
    <submittedName>
        <fullName evidence="2">RNA-binding protein hfq</fullName>
    </submittedName>
</protein>
<dbReference type="RefSeq" id="WP_124145736.1">
    <property type="nucleotide sequence ID" value="NZ_CAWOKI010000110.1"/>
</dbReference>
<feature type="domain" description="Hfq-related" evidence="1">
    <location>
        <begin position="8"/>
        <end position="68"/>
    </location>
</feature>
<dbReference type="NCBIfam" id="NF047718">
    <property type="entry name" value="Hfq_rel_Cyano"/>
    <property type="match status" value="1"/>
</dbReference>
<comment type="caution">
    <text evidence="2">The sequence shown here is derived from an EMBL/GenBank/DDBJ whole genome shotgun (WGS) entry which is preliminary data.</text>
</comment>
<evidence type="ECO:0000313" key="2">
    <source>
        <dbReference type="EMBL" id="RQH52040.1"/>
    </source>
</evidence>
<sequence length="70" mass="8280">MSDFDTSLPSVRQIQTYITEKKEVELKLITNDLHVGKVFWQDPNCICLLDQYDLPIIIWRQAIVYLKPKN</sequence>
<organism evidence="2 3">
    <name type="scientific">Okeania hirsuta</name>
    <dbReference type="NCBI Taxonomy" id="1458930"/>
    <lineage>
        <taxon>Bacteria</taxon>
        <taxon>Bacillati</taxon>
        <taxon>Cyanobacteriota</taxon>
        <taxon>Cyanophyceae</taxon>
        <taxon>Oscillatoriophycideae</taxon>
        <taxon>Oscillatoriales</taxon>
        <taxon>Microcoleaceae</taxon>
        <taxon>Okeania</taxon>
    </lineage>
</organism>
<gene>
    <name evidence="2" type="ORF">D5R40_05180</name>
</gene>
<dbReference type="Gene3D" id="2.30.30.100">
    <property type="match status" value="1"/>
</dbReference>
<keyword evidence="3" id="KW-1185">Reference proteome</keyword>
<dbReference type="AlphaFoldDB" id="A0A3N6QRP9"/>
<dbReference type="OrthoDB" id="573534at2"/>